<dbReference type="PANTHER" id="PTHR34220">
    <property type="entry name" value="SENSOR HISTIDINE KINASE YPDA"/>
    <property type="match status" value="1"/>
</dbReference>
<dbReference type="PANTHER" id="PTHR34220:SF7">
    <property type="entry name" value="SENSOR HISTIDINE KINASE YPDA"/>
    <property type="match status" value="1"/>
</dbReference>
<evidence type="ECO:0000256" key="7">
    <source>
        <dbReference type="ARBA" id="ARBA00022741"/>
    </source>
</evidence>
<feature type="domain" description="HAMP" evidence="15">
    <location>
        <begin position="318"/>
        <end position="370"/>
    </location>
</feature>
<keyword evidence="6" id="KW-0808">Transferase</keyword>
<keyword evidence="9" id="KW-0067">ATP-binding</keyword>
<proteinExistence type="predicted"/>
<keyword evidence="7" id="KW-0547">Nucleotide-binding</keyword>
<evidence type="ECO:0000256" key="10">
    <source>
        <dbReference type="ARBA" id="ARBA00023012"/>
    </source>
</evidence>
<keyword evidence="5" id="KW-0597">Phosphoprotein</keyword>
<comment type="caution">
    <text evidence="16">The sequence shown here is derived from an EMBL/GenBank/DDBJ whole genome shotgun (WGS) entry which is preliminary data.</text>
</comment>
<evidence type="ECO:0000256" key="12">
    <source>
        <dbReference type="SAM" id="Coils"/>
    </source>
</evidence>
<dbReference type="GO" id="GO:0016301">
    <property type="term" value="F:kinase activity"/>
    <property type="evidence" value="ECO:0007669"/>
    <property type="project" value="UniProtKB-KW"/>
</dbReference>
<organism evidence="16 17">
    <name type="scientific">Paenibacillus artemisiicola</name>
    <dbReference type="NCBI Taxonomy" id="1172618"/>
    <lineage>
        <taxon>Bacteria</taxon>
        <taxon>Bacillati</taxon>
        <taxon>Bacillota</taxon>
        <taxon>Bacilli</taxon>
        <taxon>Bacillales</taxon>
        <taxon>Paenibacillaceae</taxon>
        <taxon>Paenibacillus</taxon>
    </lineage>
</organism>
<gene>
    <name evidence="16" type="ORF">I8J29_09555</name>
</gene>
<feature type="domain" description="Histidine kinase" evidence="14">
    <location>
        <begin position="480"/>
        <end position="584"/>
    </location>
</feature>
<comment type="catalytic activity">
    <reaction evidence="1">
        <text>ATP + protein L-histidine = ADP + protein N-phospho-L-histidine.</text>
        <dbReference type="EC" id="2.7.13.3"/>
    </reaction>
</comment>
<evidence type="ECO:0000256" key="5">
    <source>
        <dbReference type="ARBA" id="ARBA00022553"/>
    </source>
</evidence>
<accession>A0ABS3W804</accession>
<dbReference type="InterPro" id="IPR003594">
    <property type="entry name" value="HATPase_dom"/>
</dbReference>
<evidence type="ECO:0000256" key="2">
    <source>
        <dbReference type="ARBA" id="ARBA00004651"/>
    </source>
</evidence>
<evidence type="ECO:0000256" key="11">
    <source>
        <dbReference type="ARBA" id="ARBA00023136"/>
    </source>
</evidence>
<evidence type="ECO:0000256" key="9">
    <source>
        <dbReference type="ARBA" id="ARBA00022840"/>
    </source>
</evidence>
<evidence type="ECO:0000256" key="6">
    <source>
        <dbReference type="ARBA" id="ARBA00022679"/>
    </source>
</evidence>
<dbReference type="Pfam" id="PF06580">
    <property type="entry name" value="His_kinase"/>
    <property type="match status" value="1"/>
</dbReference>
<evidence type="ECO:0000256" key="13">
    <source>
        <dbReference type="SAM" id="Phobius"/>
    </source>
</evidence>
<evidence type="ECO:0000259" key="15">
    <source>
        <dbReference type="PROSITE" id="PS50885"/>
    </source>
</evidence>
<evidence type="ECO:0000313" key="17">
    <source>
        <dbReference type="Proteomes" id="UP000670947"/>
    </source>
</evidence>
<dbReference type="InterPro" id="IPR010559">
    <property type="entry name" value="Sig_transdc_His_kin_internal"/>
</dbReference>
<dbReference type="InterPro" id="IPR050640">
    <property type="entry name" value="Bact_2-comp_sensor_kinase"/>
</dbReference>
<comment type="subcellular location">
    <subcellularLocation>
        <location evidence="2">Cell membrane</location>
        <topology evidence="2">Multi-pass membrane protein</topology>
    </subcellularLocation>
</comment>
<sequence length="588" mass="66675">MRGVRSPSPLLGRLKFRWQLFISFLFISLSIIALTAGAYQMTMRDRILKQSTGMLNYIVEQTAHNIETRLQYYTRMSTFLLSDQNFMNDVQNDDPDEAEPSYENIKNYISAMMYSNVASLAHIALYSQDRNLIKDGDVTLHMEEDMKRQVYDPLRLDSDNIAWKPTWKDDRGQKVFALFSRLPASELSGASLLELRIYETDLFGLISRGGPQYQIYVLNDDGTVMSSTNRSLLGLPTSAVNGPERQFLQIKQGLEYKAMDGVEYVAAKGVTDNGWSVVAAVEVTGLVRDELREVNHSILLISLVSILLALLLTVIFSSRLNKRMVMLNKKIQLIRKGEFDRDIPIPGTDEFSMLSTAMDATRAELKLLIHEIKEEGEQRQKAEMDALRSQINTHFIFNTLSGIRRMVVNRDMLNVREAIDVLSSFFRISLSSRGDFISVGKELEHLQSYIYLQKMRYDDDIDIQVQADEETLAYTTVRLVLQPMVENAIFHGRRIDGRVLHIVVSARIRGDKLVYEVADDGAGISPERLVDIQRGEVQSRTYGGYGISNVDRRIRLIQGLQYGIDIASEAGVGTTVIITQPLKPIQMA</sequence>
<dbReference type="PROSITE" id="PS50885">
    <property type="entry name" value="HAMP"/>
    <property type="match status" value="1"/>
</dbReference>
<protein>
    <recommendedName>
        <fullName evidence="3">histidine kinase</fullName>
        <ecNumber evidence="3">2.7.13.3</ecNumber>
    </recommendedName>
</protein>
<reference evidence="16 17" key="1">
    <citation type="submission" date="2021-03" db="EMBL/GenBank/DDBJ databases">
        <title>Paenibacillus artemisicola MWE-103 whole genome sequence.</title>
        <authorList>
            <person name="Ham Y.J."/>
        </authorList>
    </citation>
    <scope>NUCLEOTIDE SEQUENCE [LARGE SCALE GENOMIC DNA]</scope>
    <source>
        <strain evidence="16 17">MWE-103</strain>
    </source>
</reference>
<evidence type="ECO:0000256" key="4">
    <source>
        <dbReference type="ARBA" id="ARBA00022475"/>
    </source>
</evidence>
<dbReference type="RefSeq" id="WP_208847383.1">
    <property type="nucleotide sequence ID" value="NZ_JAGGDJ010000004.1"/>
</dbReference>
<keyword evidence="17" id="KW-1185">Reference proteome</keyword>
<dbReference type="InterPro" id="IPR005467">
    <property type="entry name" value="His_kinase_dom"/>
</dbReference>
<evidence type="ECO:0000256" key="8">
    <source>
        <dbReference type="ARBA" id="ARBA00022777"/>
    </source>
</evidence>
<evidence type="ECO:0000259" key="14">
    <source>
        <dbReference type="PROSITE" id="PS50109"/>
    </source>
</evidence>
<keyword evidence="8 16" id="KW-0418">Kinase</keyword>
<dbReference type="PROSITE" id="PS50109">
    <property type="entry name" value="HIS_KIN"/>
    <property type="match status" value="1"/>
</dbReference>
<dbReference type="InterPro" id="IPR003660">
    <property type="entry name" value="HAMP_dom"/>
</dbReference>
<dbReference type="SMART" id="SM00304">
    <property type="entry name" value="HAMP"/>
    <property type="match status" value="1"/>
</dbReference>
<dbReference type="Proteomes" id="UP000670947">
    <property type="component" value="Unassembled WGS sequence"/>
</dbReference>
<feature type="coiled-coil region" evidence="12">
    <location>
        <begin position="358"/>
        <end position="385"/>
    </location>
</feature>
<evidence type="ECO:0000256" key="3">
    <source>
        <dbReference type="ARBA" id="ARBA00012438"/>
    </source>
</evidence>
<feature type="transmembrane region" description="Helical" evidence="13">
    <location>
        <begin position="20"/>
        <end position="39"/>
    </location>
</feature>
<dbReference type="SUPFAM" id="SSF55874">
    <property type="entry name" value="ATPase domain of HSP90 chaperone/DNA topoisomerase II/histidine kinase"/>
    <property type="match status" value="1"/>
</dbReference>
<dbReference type="CDD" id="cd18774">
    <property type="entry name" value="PDC2_HK_sensor"/>
    <property type="match status" value="1"/>
</dbReference>
<dbReference type="EMBL" id="JAGGDJ010000004">
    <property type="protein sequence ID" value="MBO7744440.1"/>
    <property type="molecule type" value="Genomic_DNA"/>
</dbReference>
<keyword evidence="13" id="KW-1133">Transmembrane helix</keyword>
<dbReference type="Gene3D" id="6.10.340.10">
    <property type="match status" value="1"/>
</dbReference>
<keyword evidence="13" id="KW-0812">Transmembrane</keyword>
<name>A0ABS3W804_9BACL</name>
<evidence type="ECO:0000256" key="1">
    <source>
        <dbReference type="ARBA" id="ARBA00000085"/>
    </source>
</evidence>
<dbReference type="EC" id="2.7.13.3" evidence="3"/>
<dbReference type="Gene3D" id="3.30.565.10">
    <property type="entry name" value="Histidine kinase-like ATPase, C-terminal domain"/>
    <property type="match status" value="1"/>
</dbReference>
<keyword evidence="12" id="KW-0175">Coiled coil</keyword>
<keyword evidence="11 13" id="KW-0472">Membrane</keyword>
<keyword evidence="10" id="KW-0902">Two-component regulatory system</keyword>
<dbReference type="InterPro" id="IPR036890">
    <property type="entry name" value="HATPase_C_sf"/>
</dbReference>
<evidence type="ECO:0000313" key="16">
    <source>
        <dbReference type="EMBL" id="MBO7744440.1"/>
    </source>
</evidence>
<keyword evidence="4" id="KW-1003">Cell membrane</keyword>
<feature type="transmembrane region" description="Helical" evidence="13">
    <location>
        <begin position="298"/>
        <end position="316"/>
    </location>
</feature>
<dbReference type="Pfam" id="PF02518">
    <property type="entry name" value="HATPase_c"/>
    <property type="match status" value="1"/>
</dbReference>